<dbReference type="Gramene" id="PUZ59235">
    <property type="protein sequence ID" value="PUZ59235"/>
    <property type="gene ID" value="GQ55_4G024200"/>
</dbReference>
<evidence type="ECO:0000313" key="13">
    <source>
        <dbReference type="Proteomes" id="UP000244336"/>
    </source>
</evidence>
<evidence type="ECO:0000256" key="4">
    <source>
        <dbReference type="ARBA" id="ARBA00022833"/>
    </source>
</evidence>
<dbReference type="OrthoDB" id="10072024at2759"/>
<gene>
    <name evidence="12" type="ORF">GQ55_4G024200</name>
</gene>
<keyword evidence="5" id="KW-0805">Transcription regulation</keyword>
<keyword evidence="13" id="KW-1185">Reference proteome</keyword>
<dbReference type="PANTHER" id="PTHR12396">
    <property type="entry name" value="METHYL-CPG BINDING PROTEIN, MBD"/>
    <property type="match status" value="1"/>
</dbReference>
<keyword evidence="3" id="KW-0863">Zinc-finger</keyword>
<evidence type="ECO:0000259" key="10">
    <source>
        <dbReference type="PROSITE" id="PS50982"/>
    </source>
</evidence>
<evidence type="ECO:0000256" key="2">
    <source>
        <dbReference type="ARBA" id="ARBA00022723"/>
    </source>
</evidence>
<evidence type="ECO:0000256" key="9">
    <source>
        <dbReference type="SAM" id="MobiDB-lite"/>
    </source>
</evidence>
<feature type="compositionally biased region" description="Basic residues" evidence="9">
    <location>
        <begin position="33"/>
        <end position="46"/>
    </location>
</feature>
<dbReference type="Gene3D" id="3.30.40.100">
    <property type="match status" value="1"/>
</dbReference>
<proteinExistence type="predicted"/>
<name>A0A2T7DUH7_9POAL</name>
<feature type="region of interest" description="Disordered" evidence="9">
    <location>
        <begin position="22"/>
        <end position="52"/>
    </location>
</feature>
<dbReference type="EMBL" id="CM009752">
    <property type="protein sequence ID" value="PUZ59235.1"/>
    <property type="molecule type" value="Genomic_DNA"/>
</dbReference>
<keyword evidence="4" id="KW-0862">Zinc</keyword>
<evidence type="ECO:0000256" key="6">
    <source>
        <dbReference type="ARBA" id="ARBA00023125"/>
    </source>
</evidence>
<organism evidence="12 13">
    <name type="scientific">Panicum hallii var. hallii</name>
    <dbReference type="NCBI Taxonomy" id="1504633"/>
    <lineage>
        <taxon>Eukaryota</taxon>
        <taxon>Viridiplantae</taxon>
        <taxon>Streptophyta</taxon>
        <taxon>Embryophyta</taxon>
        <taxon>Tracheophyta</taxon>
        <taxon>Spermatophyta</taxon>
        <taxon>Magnoliopsida</taxon>
        <taxon>Liliopsida</taxon>
        <taxon>Poales</taxon>
        <taxon>Poaceae</taxon>
        <taxon>PACMAD clade</taxon>
        <taxon>Panicoideae</taxon>
        <taxon>Panicodae</taxon>
        <taxon>Paniceae</taxon>
        <taxon>Panicinae</taxon>
        <taxon>Panicum</taxon>
        <taxon>Panicum sect. Panicum</taxon>
    </lineage>
</organism>
<feature type="region of interest" description="Disordered" evidence="9">
    <location>
        <begin position="298"/>
        <end position="349"/>
    </location>
</feature>
<keyword evidence="8" id="KW-0539">Nucleus</keyword>
<dbReference type="Pfam" id="PF01429">
    <property type="entry name" value="MBD"/>
    <property type="match status" value="1"/>
</dbReference>
<dbReference type="GO" id="GO:0008270">
    <property type="term" value="F:zinc ion binding"/>
    <property type="evidence" value="ECO:0007669"/>
    <property type="project" value="UniProtKB-KW"/>
</dbReference>
<dbReference type="STRING" id="1504633.A0A2T7DUH7"/>
<dbReference type="GO" id="GO:0000118">
    <property type="term" value="C:histone deacetylase complex"/>
    <property type="evidence" value="ECO:0007669"/>
    <property type="project" value="UniProtKB-ARBA"/>
</dbReference>
<keyword evidence="6" id="KW-0238">DNA-binding</keyword>
<feature type="compositionally biased region" description="Polar residues" evidence="9">
    <location>
        <begin position="298"/>
        <end position="308"/>
    </location>
</feature>
<dbReference type="InterPro" id="IPR011124">
    <property type="entry name" value="Znf_CW"/>
</dbReference>
<sequence length="369" mass="42176">MPMYTEPCVIYDAGKDYSAMRTFQGQNPENRRVHTSKSRPSKKKPCKVPESVEVHIIDDDDDDSTKDYSVGDASKQLVLYNPEITRDKQSDIDHHTSLRQSSKKPRYGYGTVLPSIGAYTVQCASCYKWRIVPTKEKYEELRESISQELFVCTRVSEWNRELSCDEPEDISQDGSRVWALDKPNIAQPPPGWDREVRIRVASTKFADVYYTSPSGKKLRSLVEIGRYLAENPHYIREGVNLSQFSFAIPKPLQEDYVRKRRLRDAHELPELPEIAQVDPLCWAAPPIRRELLAGPGSSTSYPAYSNQPEMPDPVDLHQPEVSEPPPQYHKKRNRKQVSSRKCQSNLPATSCPFEEQSGGYFIDIDHVAL</sequence>
<accession>A0A2T7DUH7</accession>
<feature type="domain" description="CW-type" evidence="11">
    <location>
        <begin position="113"/>
        <end position="172"/>
    </location>
</feature>
<protein>
    <recommendedName>
        <fullName evidence="14">MBD domain-containing protein</fullName>
    </recommendedName>
</protein>
<evidence type="ECO:0000256" key="8">
    <source>
        <dbReference type="ARBA" id="ARBA00023242"/>
    </source>
</evidence>
<dbReference type="Proteomes" id="UP000244336">
    <property type="component" value="Chromosome 4"/>
</dbReference>
<dbReference type="CDD" id="cd01396">
    <property type="entry name" value="MeCP2_MBD"/>
    <property type="match status" value="1"/>
</dbReference>
<evidence type="ECO:0000256" key="5">
    <source>
        <dbReference type="ARBA" id="ARBA00023015"/>
    </source>
</evidence>
<evidence type="ECO:0000256" key="7">
    <source>
        <dbReference type="ARBA" id="ARBA00023163"/>
    </source>
</evidence>
<evidence type="ECO:0000256" key="3">
    <source>
        <dbReference type="ARBA" id="ARBA00022771"/>
    </source>
</evidence>
<dbReference type="InterPro" id="IPR016177">
    <property type="entry name" value="DNA-bd_dom_sf"/>
</dbReference>
<comment type="subcellular location">
    <subcellularLocation>
        <location evidence="1">Nucleus</location>
    </subcellularLocation>
</comment>
<feature type="domain" description="MBD" evidence="10">
    <location>
        <begin position="178"/>
        <end position="251"/>
    </location>
</feature>
<feature type="compositionally biased region" description="Basic and acidic residues" evidence="9">
    <location>
        <begin position="85"/>
        <end position="96"/>
    </location>
</feature>
<dbReference type="PROSITE" id="PS50982">
    <property type="entry name" value="MBD"/>
    <property type="match status" value="1"/>
</dbReference>
<feature type="region of interest" description="Disordered" evidence="9">
    <location>
        <begin position="85"/>
        <end position="104"/>
    </location>
</feature>
<evidence type="ECO:0000259" key="11">
    <source>
        <dbReference type="PROSITE" id="PS51050"/>
    </source>
</evidence>
<dbReference type="FunFam" id="3.30.890.10:FF:000012">
    <property type="entry name" value="Methyl-CpG-binding domain-containing protein 1"/>
    <property type="match status" value="1"/>
</dbReference>
<dbReference type="PANTHER" id="PTHR12396:SF45">
    <property type="entry name" value="OS06G0702100 PROTEIN"/>
    <property type="match status" value="1"/>
</dbReference>
<evidence type="ECO:0008006" key="14">
    <source>
        <dbReference type="Google" id="ProtNLM"/>
    </source>
</evidence>
<dbReference type="InterPro" id="IPR001739">
    <property type="entry name" value="Methyl_CpG_DNA-bd"/>
</dbReference>
<reference evidence="12 13" key="1">
    <citation type="submission" date="2018-04" db="EMBL/GenBank/DDBJ databases">
        <title>WGS assembly of Panicum hallii var. hallii HAL2.</title>
        <authorList>
            <person name="Lovell J."/>
            <person name="Jenkins J."/>
            <person name="Lowry D."/>
            <person name="Mamidi S."/>
            <person name="Sreedasyam A."/>
            <person name="Weng X."/>
            <person name="Barry K."/>
            <person name="Bonette J."/>
            <person name="Campitelli B."/>
            <person name="Daum C."/>
            <person name="Gordon S."/>
            <person name="Gould B."/>
            <person name="Lipzen A."/>
            <person name="MacQueen A."/>
            <person name="Palacio-Mejia J."/>
            <person name="Plott C."/>
            <person name="Shakirov E."/>
            <person name="Shu S."/>
            <person name="Yoshinaga Y."/>
            <person name="Zane M."/>
            <person name="Rokhsar D."/>
            <person name="Grimwood J."/>
            <person name="Schmutz J."/>
            <person name="Juenger T."/>
        </authorList>
    </citation>
    <scope>NUCLEOTIDE SEQUENCE [LARGE SCALE GENOMIC DNA]</scope>
    <source>
        <strain evidence="13">cv. HAL2</strain>
    </source>
</reference>
<keyword evidence="7" id="KW-0804">Transcription</keyword>
<evidence type="ECO:0000313" key="12">
    <source>
        <dbReference type="EMBL" id="PUZ59235.1"/>
    </source>
</evidence>
<feature type="compositionally biased region" description="Basic residues" evidence="9">
    <location>
        <begin position="328"/>
        <end position="338"/>
    </location>
</feature>
<dbReference type="Pfam" id="PF07496">
    <property type="entry name" value="zf-CW"/>
    <property type="match status" value="1"/>
</dbReference>
<keyword evidence="2" id="KW-0479">Metal-binding</keyword>
<dbReference type="Gene3D" id="3.30.890.10">
    <property type="entry name" value="Methyl-cpg-binding Protein 2, Chain A"/>
    <property type="match status" value="1"/>
</dbReference>
<dbReference type="SUPFAM" id="SSF54171">
    <property type="entry name" value="DNA-binding domain"/>
    <property type="match status" value="1"/>
</dbReference>
<dbReference type="GO" id="GO:0003677">
    <property type="term" value="F:DNA binding"/>
    <property type="evidence" value="ECO:0007669"/>
    <property type="project" value="UniProtKB-KW"/>
</dbReference>
<dbReference type="SMART" id="SM00391">
    <property type="entry name" value="MBD"/>
    <property type="match status" value="1"/>
</dbReference>
<evidence type="ECO:0000256" key="1">
    <source>
        <dbReference type="ARBA" id="ARBA00004123"/>
    </source>
</evidence>
<dbReference type="AlphaFoldDB" id="A0A2T7DUH7"/>
<dbReference type="PROSITE" id="PS51050">
    <property type="entry name" value="ZF_CW"/>
    <property type="match status" value="1"/>
</dbReference>
<feature type="compositionally biased region" description="Polar residues" evidence="9">
    <location>
        <begin position="339"/>
        <end position="348"/>
    </location>
</feature>